<sequence>MIASKERAIYIRKVIQAFQSAKGQQKKHISTFFINFPSDNTSGRIYSLYLAS</sequence>
<name>U9UVE9_RHIID</name>
<gene>
    <name evidence="1" type="ORF">GLOINDRAFT_19469</name>
</gene>
<dbReference type="EMBL" id="KI278156">
    <property type="protein sequence ID" value="ESA19546.1"/>
    <property type="molecule type" value="Genomic_DNA"/>
</dbReference>
<protein>
    <submittedName>
        <fullName evidence="1">Uncharacterized protein</fullName>
    </submittedName>
</protein>
<proteinExistence type="predicted"/>
<evidence type="ECO:0000313" key="1">
    <source>
        <dbReference type="EMBL" id="ESA19546.1"/>
    </source>
</evidence>
<dbReference type="AlphaFoldDB" id="U9UVE9"/>
<reference evidence="1" key="1">
    <citation type="submission" date="2013-07" db="EMBL/GenBank/DDBJ databases">
        <title>The genome of an arbuscular mycorrhizal fungus provides insights into the evolution of the oldest plant symbiosis.</title>
        <authorList>
            <consortium name="DOE Joint Genome Institute"/>
            <person name="Tisserant E."/>
            <person name="Malbreil M."/>
            <person name="Kuo A."/>
            <person name="Kohler A."/>
            <person name="Symeonidi A."/>
            <person name="Balestrini R."/>
            <person name="Charron P."/>
            <person name="Duensing N."/>
            <person name="Frei-dit-Frey N."/>
            <person name="Gianinazzi-Pearson V."/>
            <person name="Gilbert B."/>
            <person name="Handa Y."/>
            <person name="Hijri M."/>
            <person name="Kaul R."/>
            <person name="Kawaguchi M."/>
            <person name="Krajinski F."/>
            <person name="Lammers P."/>
            <person name="Lapierre D."/>
            <person name="Masclaux F.G."/>
            <person name="Murat C."/>
            <person name="Morin E."/>
            <person name="Ndikumana S."/>
            <person name="Pagni M."/>
            <person name="Petitpierre D."/>
            <person name="Requena N."/>
            <person name="Rosikiewicz P."/>
            <person name="Riley R."/>
            <person name="Saito K."/>
            <person name="San Clemente H."/>
            <person name="Shapiro H."/>
            <person name="van Tuinen D."/>
            <person name="Becard G."/>
            <person name="Bonfante P."/>
            <person name="Paszkowski U."/>
            <person name="Shachar-Hill Y."/>
            <person name="Young J.P."/>
            <person name="Sanders I.R."/>
            <person name="Henrissat B."/>
            <person name="Rensing S.A."/>
            <person name="Grigoriev I.V."/>
            <person name="Corradi N."/>
            <person name="Roux C."/>
            <person name="Martin F."/>
        </authorList>
    </citation>
    <scope>NUCLEOTIDE SEQUENCE</scope>
    <source>
        <strain evidence="1">DAOM 197198</strain>
    </source>
</reference>
<organism evidence="1">
    <name type="scientific">Rhizophagus irregularis (strain DAOM 181602 / DAOM 197198 / MUCL 43194)</name>
    <name type="common">Arbuscular mycorrhizal fungus</name>
    <name type="synonym">Glomus intraradices</name>
    <dbReference type="NCBI Taxonomy" id="747089"/>
    <lineage>
        <taxon>Eukaryota</taxon>
        <taxon>Fungi</taxon>
        <taxon>Fungi incertae sedis</taxon>
        <taxon>Mucoromycota</taxon>
        <taxon>Glomeromycotina</taxon>
        <taxon>Glomeromycetes</taxon>
        <taxon>Glomerales</taxon>
        <taxon>Glomeraceae</taxon>
        <taxon>Rhizophagus</taxon>
    </lineage>
</organism>
<dbReference type="HOGENOM" id="CLU_3088375_0_0_1"/>
<accession>U9UVE9</accession>